<accession>A0AAN6RMJ1</accession>
<dbReference type="EMBL" id="MU856344">
    <property type="protein sequence ID" value="KAK3896912.1"/>
    <property type="molecule type" value="Genomic_DNA"/>
</dbReference>
<protein>
    <submittedName>
        <fullName evidence="2">Uncharacterized protein</fullName>
    </submittedName>
</protein>
<dbReference type="AlphaFoldDB" id="A0AAN6RMJ1"/>
<evidence type="ECO:0000313" key="2">
    <source>
        <dbReference type="EMBL" id="KAK3896912.1"/>
    </source>
</evidence>
<sequence>MARVMLGNSADAFGGCHEESFVKGYQKGFDAGWAFGFEQAIAEGKKEGRREAEEELKERAKKAKAETSKSGSLHPIGIRLPAASAWDTRIPFLTLLSQSAC</sequence>
<reference evidence="2" key="2">
    <citation type="submission" date="2023-05" db="EMBL/GenBank/DDBJ databases">
        <authorList>
            <consortium name="Lawrence Berkeley National Laboratory"/>
            <person name="Steindorff A."/>
            <person name="Hensen N."/>
            <person name="Bonometti L."/>
            <person name="Westerberg I."/>
            <person name="Brannstrom I.O."/>
            <person name="Guillou S."/>
            <person name="Cros-Aarteil S."/>
            <person name="Calhoun S."/>
            <person name="Haridas S."/>
            <person name="Kuo A."/>
            <person name="Mondo S."/>
            <person name="Pangilinan J."/>
            <person name="Riley R."/>
            <person name="Labutti K."/>
            <person name="Andreopoulos B."/>
            <person name="Lipzen A."/>
            <person name="Chen C."/>
            <person name="Yanf M."/>
            <person name="Daum C."/>
            <person name="Ng V."/>
            <person name="Clum A."/>
            <person name="Ohm R."/>
            <person name="Martin F."/>
            <person name="Silar P."/>
            <person name="Natvig D."/>
            <person name="Lalanne C."/>
            <person name="Gautier V."/>
            <person name="Ament-Velasquez S.L."/>
            <person name="Kruys A."/>
            <person name="Hutchinson M.I."/>
            <person name="Powell A.J."/>
            <person name="Barry K."/>
            <person name="Miller A.N."/>
            <person name="Grigoriev I.V."/>
            <person name="Debuchy R."/>
            <person name="Gladieux P."/>
            <person name="Thoren M.H."/>
            <person name="Johannesson H."/>
        </authorList>
    </citation>
    <scope>NUCLEOTIDE SEQUENCE</scope>
    <source>
        <strain evidence="2">CBS 103.79</strain>
    </source>
</reference>
<dbReference type="Proteomes" id="UP001303889">
    <property type="component" value="Unassembled WGS sequence"/>
</dbReference>
<name>A0AAN6RMJ1_9PEZI</name>
<feature type="region of interest" description="Disordered" evidence="1">
    <location>
        <begin position="46"/>
        <end position="68"/>
    </location>
</feature>
<keyword evidence="3" id="KW-1185">Reference proteome</keyword>
<organism evidence="2 3">
    <name type="scientific">Staphylotrichum tortipilum</name>
    <dbReference type="NCBI Taxonomy" id="2831512"/>
    <lineage>
        <taxon>Eukaryota</taxon>
        <taxon>Fungi</taxon>
        <taxon>Dikarya</taxon>
        <taxon>Ascomycota</taxon>
        <taxon>Pezizomycotina</taxon>
        <taxon>Sordariomycetes</taxon>
        <taxon>Sordariomycetidae</taxon>
        <taxon>Sordariales</taxon>
        <taxon>Chaetomiaceae</taxon>
        <taxon>Staphylotrichum</taxon>
    </lineage>
</organism>
<evidence type="ECO:0000256" key="1">
    <source>
        <dbReference type="SAM" id="MobiDB-lite"/>
    </source>
</evidence>
<proteinExistence type="predicted"/>
<reference evidence="2" key="1">
    <citation type="journal article" date="2023" name="Mol. Phylogenet. Evol.">
        <title>Genome-scale phylogeny and comparative genomics of the fungal order Sordariales.</title>
        <authorList>
            <person name="Hensen N."/>
            <person name="Bonometti L."/>
            <person name="Westerberg I."/>
            <person name="Brannstrom I.O."/>
            <person name="Guillou S."/>
            <person name="Cros-Aarteil S."/>
            <person name="Calhoun S."/>
            <person name="Haridas S."/>
            <person name="Kuo A."/>
            <person name="Mondo S."/>
            <person name="Pangilinan J."/>
            <person name="Riley R."/>
            <person name="LaButti K."/>
            <person name="Andreopoulos B."/>
            <person name="Lipzen A."/>
            <person name="Chen C."/>
            <person name="Yan M."/>
            <person name="Daum C."/>
            <person name="Ng V."/>
            <person name="Clum A."/>
            <person name="Steindorff A."/>
            <person name="Ohm R.A."/>
            <person name="Martin F."/>
            <person name="Silar P."/>
            <person name="Natvig D.O."/>
            <person name="Lalanne C."/>
            <person name="Gautier V."/>
            <person name="Ament-Velasquez S.L."/>
            <person name="Kruys A."/>
            <person name="Hutchinson M.I."/>
            <person name="Powell A.J."/>
            <person name="Barry K."/>
            <person name="Miller A.N."/>
            <person name="Grigoriev I.V."/>
            <person name="Debuchy R."/>
            <person name="Gladieux P."/>
            <person name="Hiltunen Thoren M."/>
            <person name="Johannesson H."/>
        </authorList>
    </citation>
    <scope>NUCLEOTIDE SEQUENCE</scope>
    <source>
        <strain evidence="2">CBS 103.79</strain>
    </source>
</reference>
<evidence type="ECO:0000313" key="3">
    <source>
        <dbReference type="Proteomes" id="UP001303889"/>
    </source>
</evidence>
<gene>
    <name evidence="2" type="ORF">C8A05DRAFT_20220</name>
</gene>
<feature type="compositionally biased region" description="Basic and acidic residues" evidence="1">
    <location>
        <begin position="46"/>
        <end position="67"/>
    </location>
</feature>
<comment type="caution">
    <text evidence="2">The sequence shown here is derived from an EMBL/GenBank/DDBJ whole genome shotgun (WGS) entry which is preliminary data.</text>
</comment>